<accession>A0A3P8DVV6</accession>
<proteinExistence type="predicted"/>
<evidence type="ECO:0000313" key="2">
    <source>
        <dbReference type="Proteomes" id="UP000277204"/>
    </source>
</evidence>
<dbReference type="EMBL" id="UZAI01018343">
    <property type="protein sequence ID" value="VDP36075.1"/>
    <property type="molecule type" value="Genomic_DNA"/>
</dbReference>
<evidence type="ECO:0000313" key="1">
    <source>
        <dbReference type="EMBL" id="VDP36075.1"/>
    </source>
</evidence>
<name>A0A3P8DVV6_9TREM</name>
<reference evidence="1 2" key="1">
    <citation type="submission" date="2018-11" db="EMBL/GenBank/DDBJ databases">
        <authorList>
            <consortium name="Pathogen Informatics"/>
        </authorList>
    </citation>
    <scope>NUCLEOTIDE SEQUENCE [LARGE SCALE GENOMIC DNA]</scope>
    <source>
        <strain evidence="1 2">Zambia</strain>
    </source>
</reference>
<organism evidence="1 2">
    <name type="scientific">Schistosoma margrebowiei</name>
    <dbReference type="NCBI Taxonomy" id="48269"/>
    <lineage>
        <taxon>Eukaryota</taxon>
        <taxon>Metazoa</taxon>
        <taxon>Spiralia</taxon>
        <taxon>Lophotrochozoa</taxon>
        <taxon>Platyhelminthes</taxon>
        <taxon>Trematoda</taxon>
        <taxon>Digenea</taxon>
        <taxon>Strigeidida</taxon>
        <taxon>Schistosomatoidea</taxon>
        <taxon>Schistosomatidae</taxon>
        <taxon>Schistosoma</taxon>
    </lineage>
</organism>
<gene>
    <name evidence="1" type="ORF">SMRZ_LOCUS20520</name>
</gene>
<sequence length="59" mass="7157">MMLIVRESCNKQYITSFPFYDINKYWPYVVVQLYSMDGQLEFVLKYLELSRGHFVPELN</sequence>
<protein>
    <submittedName>
        <fullName evidence="1">Uncharacterized protein</fullName>
    </submittedName>
</protein>
<dbReference type="AlphaFoldDB" id="A0A3P8DVV6"/>
<dbReference type="Proteomes" id="UP000277204">
    <property type="component" value="Unassembled WGS sequence"/>
</dbReference>
<keyword evidence="2" id="KW-1185">Reference proteome</keyword>